<protein>
    <submittedName>
        <fullName evidence="1">Uncharacterized protein</fullName>
    </submittedName>
</protein>
<proteinExistence type="predicted"/>
<accession>A0A843X083</accession>
<comment type="caution">
    <text evidence="1">The sequence shown here is derived from an EMBL/GenBank/DDBJ whole genome shotgun (WGS) entry which is preliminary data.</text>
</comment>
<sequence length="171" mass="17954">MGAAVALRLVTRRSASSPFESRRLKALIGSPFPSFWLFLPFPFSSPRRKASLFSDPAVRAWRSGGGSCGAVARRRGSKEEVASSSVVLLSLVGVHAALAGKGLVIPTKPCSRGSPPYSLQSASLLELSGCLCAVLHRRLSTATPGLAVAGVRCRTVVVAVCCAVRCQQCEL</sequence>
<keyword evidence="2" id="KW-1185">Reference proteome</keyword>
<name>A0A843X083_COLES</name>
<evidence type="ECO:0000313" key="1">
    <source>
        <dbReference type="EMBL" id="MQM11241.1"/>
    </source>
</evidence>
<gene>
    <name evidence="1" type="ORF">Taro_044146</name>
</gene>
<reference evidence="1" key="1">
    <citation type="submission" date="2017-07" db="EMBL/GenBank/DDBJ databases">
        <title>Taro Niue Genome Assembly and Annotation.</title>
        <authorList>
            <person name="Atibalentja N."/>
            <person name="Keating K."/>
            <person name="Fields C.J."/>
        </authorList>
    </citation>
    <scope>NUCLEOTIDE SEQUENCE</scope>
    <source>
        <strain evidence="1">Niue_2</strain>
        <tissue evidence="1">Leaf</tissue>
    </source>
</reference>
<dbReference type="Proteomes" id="UP000652761">
    <property type="component" value="Unassembled WGS sequence"/>
</dbReference>
<dbReference type="EMBL" id="NMUH01004913">
    <property type="protein sequence ID" value="MQM11241.1"/>
    <property type="molecule type" value="Genomic_DNA"/>
</dbReference>
<organism evidence="1 2">
    <name type="scientific">Colocasia esculenta</name>
    <name type="common">Wild taro</name>
    <name type="synonym">Arum esculentum</name>
    <dbReference type="NCBI Taxonomy" id="4460"/>
    <lineage>
        <taxon>Eukaryota</taxon>
        <taxon>Viridiplantae</taxon>
        <taxon>Streptophyta</taxon>
        <taxon>Embryophyta</taxon>
        <taxon>Tracheophyta</taxon>
        <taxon>Spermatophyta</taxon>
        <taxon>Magnoliopsida</taxon>
        <taxon>Liliopsida</taxon>
        <taxon>Araceae</taxon>
        <taxon>Aroideae</taxon>
        <taxon>Colocasieae</taxon>
        <taxon>Colocasia</taxon>
    </lineage>
</organism>
<evidence type="ECO:0000313" key="2">
    <source>
        <dbReference type="Proteomes" id="UP000652761"/>
    </source>
</evidence>
<dbReference type="AlphaFoldDB" id="A0A843X083"/>